<keyword evidence="10" id="KW-0325">Glycoprotein</keyword>
<keyword evidence="8 12" id="KW-0063">Aspartyl esterase</keyword>
<dbReference type="FunFam" id="2.160.20.10:FF:000029">
    <property type="entry name" value="Pectinesterase 4"/>
    <property type="match status" value="1"/>
</dbReference>
<dbReference type="GO" id="GO:0030599">
    <property type="term" value="F:pectinesterase activity"/>
    <property type="evidence" value="ECO:0007669"/>
    <property type="project" value="UniProtKB-UniRule"/>
</dbReference>
<dbReference type="NCBIfam" id="TIGR01614">
    <property type="entry name" value="PME_inhib"/>
    <property type="match status" value="1"/>
</dbReference>
<evidence type="ECO:0000256" key="8">
    <source>
        <dbReference type="ARBA" id="ARBA00023085"/>
    </source>
</evidence>
<comment type="pathway">
    <text evidence="2 12">Glycan metabolism; pectin degradation; 2-dehydro-3-deoxy-D-gluconate from pectin: step 1/5.</text>
</comment>
<evidence type="ECO:0000256" key="7">
    <source>
        <dbReference type="ARBA" id="ARBA00022801"/>
    </source>
</evidence>
<evidence type="ECO:0000256" key="12">
    <source>
        <dbReference type="RuleBase" id="RU000589"/>
    </source>
</evidence>
<protein>
    <recommendedName>
        <fullName evidence="5 12">Pectinesterase</fullName>
        <ecNumber evidence="5 12">3.1.1.11</ecNumber>
    </recommendedName>
</protein>
<evidence type="ECO:0000259" key="14">
    <source>
        <dbReference type="SMART" id="SM00856"/>
    </source>
</evidence>
<comment type="subcellular location">
    <subcellularLocation>
        <location evidence="1">Secreted</location>
        <location evidence="1">Cell wall</location>
    </subcellularLocation>
</comment>
<dbReference type="CDD" id="cd15798">
    <property type="entry name" value="PMEI-like_3"/>
    <property type="match status" value="1"/>
</dbReference>
<dbReference type="InterPro" id="IPR006501">
    <property type="entry name" value="Pectinesterase_inhib_dom"/>
</dbReference>
<dbReference type="GO" id="GO:0045490">
    <property type="term" value="P:pectin catabolic process"/>
    <property type="evidence" value="ECO:0007669"/>
    <property type="project" value="UniProtKB-UniRule"/>
</dbReference>
<dbReference type="GO" id="GO:0042545">
    <property type="term" value="P:cell wall modification"/>
    <property type="evidence" value="ECO:0007669"/>
    <property type="project" value="UniProtKB-UniRule"/>
</dbReference>
<feature type="active site" evidence="11">
    <location>
        <position position="423"/>
    </location>
</feature>
<sequence length="582" mass="63686">MKNISTMEVIRQLRGYGKVNSDEDRVLRHDNKQRLLFAAVLVVVLLAVTIGVAITAFSSTENNTYNSYPSQPPPFTSSLSDTIKALCSLTSYPDLCHSTISPINGSDLPNNPVELLKISLYSTMDEIANISSLVSTLNFPLNDKRLGLAIKDCNELLDGAVSWINNSISLLSSKPLTDSTVADLRAWLSAVVTDQETCLDGFDGTSGSVKDKLPVAMAKSTKLTSNNLAIATGILGILHKLNFRTHRRKLLSTREGDFRRQLYLLSDPTRLAPNVTVAKDGSGLVVTISEAVNLAPLRSDDPFVIHVKAGVYHENVIIGREKWNIILIGDDMYKTIVDGRLNFDDGTPTFSTPTFAVDGKRFMARDMGFRNSAGPQNHQAVALRSSSDLSVFYSCSFDGFHNTLYAHSFRQFYCDCDITGTVDFIFGDAAAVFQNCTIRPRQPLPEQVNTITGQGKKDPNESTGFAIQGCIRSSYNDNTTVATYLGRSMKNYSTVMVMQSNISSVVDLKGWIGSTFGSVPPDTATFLEFNNTGSGLNVAGRVNWVGYRKVSTEDAKKFTVDSFLKGSEWIPETGVPFKASLN</sequence>
<dbReference type="SMART" id="SM00856">
    <property type="entry name" value="PMEI"/>
    <property type="match status" value="1"/>
</dbReference>
<dbReference type="Pfam" id="PF01095">
    <property type="entry name" value="Pectinesterase"/>
    <property type="match status" value="1"/>
</dbReference>
<organism evidence="15 16">
    <name type="scientific">Rhynchospora pubera</name>
    <dbReference type="NCBI Taxonomy" id="906938"/>
    <lineage>
        <taxon>Eukaryota</taxon>
        <taxon>Viridiplantae</taxon>
        <taxon>Streptophyta</taxon>
        <taxon>Embryophyta</taxon>
        <taxon>Tracheophyta</taxon>
        <taxon>Spermatophyta</taxon>
        <taxon>Magnoliopsida</taxon>
        <taxon>Liliopsida</taxon>
        <taxon>Poales</taxon>
        <taxon>Cyperaceae</taxon>
        <taxon>Cyperoideae</taxon>
        <taxon>Rhynchosporeae</taxon>
        <taxon>Rhynchospora</taxon>
    </lineage>
</organism>
<evidence type="ECO:0000256" key="11">
    <source>
        <dbReference type="PROSITE-ProRule" id="PRU10040"/>
    </source>
</evidence>
<evidence type="ECO:0000256" key="1">
    <source>
        <dbReference type="ARBA" id="ARBA00004191"/>
    </source>
</evidence>
<keyword evidence="9" id="KW-1015">Disulfide bond</keyword>
<evidence type="ECO:0000256" key="2">
    <source>
        <dbReference type="ARBA" id="ARBA00005184"/>
    </source>
</evidence>
<feature type="domain" description="Pectinesterase inhibitor" evidence="14">
    <location>
        <begin position="78"/>
        <end position="230"/>
    </location>
</feature>
<dbReference type="FunFam" id="1.20.140.40:FF:000010">
    <property type="entry name" value="Pectinesterase"/>
    <property type="match status" value="1"/>
</dbReference>
<keyword evidence="13" id="KW-0472">Membrane</keyword>
<comment type="catalytic activity">
    <reaction evidence="12">
        <text>[(1-&gt;4)-alpha-D-galacturonosyl methyl ester](n) + n H2O = [(1-&gt;4)-alpha-D-galacturonosyl](n) + n methanol + n H(+)</text>
        <dbReference type="Rhea" id="RHEA:22380"/>
        <dbReference type="Rhea" id="RHEA-COMP:14570"/>
        <dbReference type="Rhea" id="RHEA-COMP:14573"/>
        <dbReference type="ChEBI" id="CHEBI:15377"/>
        <dbReference type="ChEBI" id="CHEBI:15378"/>
        <dbReference type="ChEBI" id="CHEBI:17790"/>
        <dbReference type="ChEBI" id="CHEBI:140522"/>
        <dbReference type="ChEBI" id="CHEBI:140523"/>
        <dbReference type="EC" id="3.1.1.11"/>
    </reaction>
</comment>
<dbReference type="Gene3D" id="1.20.140.40">
    <property type="entry name" value="Invertase/pectin methylesterase inhibitor family protein"/>
    <property type="match status" value="1"/>
</dbReference>
<comment type="similarity">
    <text evidence="3">In the N-terminal section; belongs to the PMEI family.</text>
</comment>
<dbReference type="Pfam" id="PF04043">
    <property type="entry name" value="PMEI"/>
    <property type="match status" value="1"/>
</dbReference>
<dbReference type="InterPro" id="IPR011050">
    <property type="entry name" value="Pectin_lyase_fold/virulence"/>
</dbReference>
<accession>A0AAV8CFX8</accession>
<dbReference type="PROSITE" id="PS00503">
    <property type="entry name" value="PECTINESTERASE_2"/>
    <property type="match status" value="1"/>
</dbReference>
<dbReference type="Gene3D" id="2.160.20.10">
    <property type="entry name" value="Single-stranded right-handed beta-helix, Pectin lyase-like"/>
    <property type="match status" value="1"/>
</dbReference>
<evidence type="ECO:0000256" key="4">
    <source>
        <dbReference type="ARBA" id="ARBA00007786"/>
    </source>
</evidence>
<dbReference type="AlphaFoldDB" id="A0AAV8CFX8"/>
<dbReference type="InterPro" id="IPR000070">
    <property type="entry name" value="Pectinesterase_cat"/>
</dbReference>
<dbReference type="EC" id="3.1.1.11" evidence="5 12"/>
<evidence type="ECO:0000256" key="3">
    <source>
        <dbReference type="ARBA" id="ARBA00006027"/>
    </source>
</evidence>
<keyword evidence="13" id="KW-1133">Transmembrane helix</keyword>
<dbReference type="SUPFAM" id="SSF101148">
    <property type="entry name" value="Plant invertase/pectin methylesterase inhibitor"/>
    <property type="match status" value="1"/>
</dbReference>
<dbReference type="InterPro" id="IPR012334">
    <property type="entry name" value="Pectin_lyas_fold"/>
</dbReference>
<proteinExistence type="inferred from homology"/>
<reference evidence="15" key="1">
    <citation type="submission" date="2022-08" db="EMBL/GenBank/DDBJ databases">
        <authorList>
            <person name="Marques A."/>
        </authorList>
    </citation>
    <scope>NUCLEOTIDE SEQUENCE</scope>
    <source>
        <strain evidence="15">RhyPub2mFocal</strain>
        <tissue evidence="15">Leaves</tissue>
    </source>
</reference>
<feature type="transmembrane region" description="Helical" evidence="13">
    <location>
        <begin position="35"/>
        <end position="57"/>
    </location>
</feature>
<gene>
    <name evidence="15" type="ORF">LUZ62_088690</name>
</gene>
<comment type="caution">
    <text evidence="15">The sequence shown here is derived from an EMBL/GenBank/DDBJ whole genome shotgun (WGS) entry which is preliminary data.</text>
</comment>
<keyword evidence="6" id="KW-0964">Secreted</keyword>
<keyword evidence="7 12" id="KW-0378">Hydrolase</keyword>
<dbReference type="Proteomes" id="UP001140206">
    <property type="component" value="Chromosome 5"/>
</dbReference>
<dbReference type="SUPFAM" id="SSF51126">
    <property type="entry name" value="Pectin lyase-like"/>
    <property type="match status" value="1"/>
</dbReference>
<keyword evidence="13" id="KW-0812">Transmembrane</keyword>
<evidence type="ECO:0000256" key="10">
    <source>
        <dbReference type="ARBA" id="ARBA00023180"/>
    </source>
</evidence>
<dbReference type="EMBL" id="JAMFTS010000005">
    <property type="protein sequence ID" value="KAJ4754285.1"/>
    <property type="molecule type" value="Genomic_DNA"/>
</dbReference>
<comment type="similarity">
    <text evidence="4">In the C-terminal section; belongs to the pectinesterase family.</text>
</comment>
<evidence type="ECO:0000256" key="5">
    <source>
        <dbReference type="ARBA" id="ARBA00013229"/>
    </source>
</evidence>
<dbReference type="PANTHER" id="PTHR31707">
    <property type="entry name" value="PECTINESTERASE"/>
    <property type="match status" value="1"/>
</dbReference>
<dbReference type="InterPro" id="IPR035513">
    <property type="entry name" value="Invertase/methylesterase_inhib"/>
</dbReference>
<keyword evidence="6" id="KW-0134">Cell wall</keyword>
<evidence type="ECO:0000256" key="13">
    <source>
        <dbReference type="SAM" id="Phobius"/>
    </source>
</evidence>
<evidence type="ECO:0000313" key="16">
    <source>
        <dbReference type="Proteomes" id="UP001140206"/>
    </source>
</evidence>
<evidence type="ECO:0000256" key="6">
    <source>
        <dbReference type="ARBA" id="ARBA00022512"/>
    </source>
</evidence>
<dbReference type="GO" id="GO:0004857">
    <property type="term" value="F:enzyme inhibitor activity"/>
    <property type="evidence" value="ECO:0007669"/>
    <property type="project" value="InterPro"/>
</dbReference>
<name>A0AAV8CFX8_9POAL</name>
<keyword evidence="16" id="KW-1185">Reference proteome</keyword>
<evidence type="ECO:0000256" key="9">
    <source>
        <dbReference type="ARBA" id="ARBA00023157"/>
    </source>
</evidence>
<evidence type="ECO:0000313" key="15">
    <source>
        <dbReference type="EMBL" id="KAJ4754285.1"/>
    </source>
</evidence>
<dbReference type="InterPro" id="IPR033131">
    <property type="entry name" value="Pectinesterase_Asp_AS"/>
</dbReference>